<name>X1NZ72_9ZZZZ</name>
<protein>
    <submittedName>
        <fullName evidence="1">Uncharacterized protein</fullName>
    </submittedName>
</protein>
<dbReference type="Gene3D" id="3.40.50.12780">
    <property type="entry name" value="N-terminal domain of ligase-like"/>
    <property type="match status" value="1"/>
</dbReference>
<organism evidence="1">
    <name type="scientific">marine sediment metagenome</name>
    <dbReference type="NCBI Taxonomy" id="412755"/>
    <lineage>
        <taxon>unclassified sequences</taxon>
        <taxon>metagenomes</taxon>
        <taxon>ecological metagenomes</taxon>
    </lineage>
</organism>
<sequence length="100" mass="11286">MRSKDNADAALDECPSVKNAIVVKRTDLAVQLQPKRDYWWHDVMASESIKLYCDAEELDAEDPQTTHVYLLRNFPPAPYPTSYTSQSALPSLPRISPGHL</sequence>
<comment type="caution">
    <text evidence="1">The sequence shown here is derived from an EMBL/GenBank/DDBJ whole genome shotgun (WGS) entry which is preliminary data.</text>
</comment>
<dbReference type="AlphaFoldDB" id="X1NZ72"/>
<accession>X1NZ72</accession>
<proteinExistence type="predicted"/>
<reference evidence="1" key="1">
    <citation type="journal article" date="2014" name="Front. Microbiol.">
        <title>High frequency of phylogenetically diverse reductive dehalogenase-homologous genes in deep subseafloor sedimentary metagenomes.</title>
        <authorList>
            <person name="Kawai M."/>
            <person name="Futagami T."/>
            <person name="Toyoda A."/>
            <person name="Takaki Y."/>
            <person name="Nishi S."/>
            <person name="Hori S."/>
            <person name="Arai W."/>
            <person name="Tsubouchi T."/>
            <person name="Morono Y."/>
            <person name="Uchiyama I."/>
            <person name="Ito T."/>
            <person name="Fujiyama A."/>
            <person name="Inagaki F."/>
            <person name="Takami H."/>
        </authorList>
    </citation>
    <scope>NUCLEOTIDE SEQUENCE</scope>
    <source>
        <strain evidence="1">Expedition CK06-06</strain>
    </source>
</reference>
<evidence type="ECO:0000313" key="1">
    <source>
        <dbReference type="EMBL" id="GAI35476.1"/>
    </source>
</evidence>
<dbReference type="InterPro" id="IPR042099">
    <property type="entry name" value="ANL_N_sf"/>
</dbReference>
<gene>
    <name evidence="1" type="ORF">S06H3_47618</name>
</gene>
<dbReference type="EMBL" id="BARV01029921">
    <property type="protein sequence ID" value="GAI35476.1"/>
    <property type="molecule type" value="Genomic_DNA"/>
</dbReference>